<dbReference type="OrthoDB" id="9797790at2"/>
<feature type="transmembrane region" description="Helical" evidence="10">
    <location>
        <begin position="94"/>
        <end position="114"/>
    </location>
</feature>
<feature type="transmembrane region" description="Helical" evidence="10">
    <location>
        <begin position="178"/>
        <end position="201"/>
    </location>
</feature>
<dbReference type="GO" id="GO:0009425">
    <property type="term" value="C:bacterial-type flagellum basal body"/>
    <property type="evidence" value="ECO:0007669"/>
    <property type="project" value="UniProtKB-SubCell"/>
</dbReference>
<dbReference type="Pfam" id="PF01311">
    <property type="entry name" value="Bac_export_1"/>
    <property type="match status" value="1"/>
</dbReference>
<keyword evidence="7 10" id="KW-0472">Membrane</keyword>
<dbReference type="EMBL" id="SNYM01000006">
    <property type="protein sequence ID" value="TDQ48581.1"/>
    <property type="molecule type" value="Genomic_DNA"/>
</dbReference>
<feature type="transmembrane region" description="Helical" evidence="10">
    <location>
        <begin position="152"/>
        <end position="172"/>
    </location>
</feature>
<dbReference type="GO" id="GO:0044780">
    <property type="term" value="P:bacterial-type flagellum assembly"/>
    <property type="evidence" value="ECO:0007669"/>
    <property type="project" value="UniProtKB-UniRule"/>
</dbReference>
<keyword evidence="5 10" id="KW-0812">Transmembrane</keyword>
<keyword evidence="11" id="KW-0282">Flagellum</keyword>
<keyword evidence="11" id="KW-0966">Cell projection</keyword>
<dbReference type="AlphaFoldDB" id="A0A4R6UNR0"/>
<evidence type="ECO:0000256" key="2">
    <source>
        <dbReference type="ARBA" id="ARBA00009772"/>
    </source>
</evidence>
<keyword evidence="8 10" id="KW-0975">Bacterial flagellum</keyword>
<feature type="transmembrane region" description="Helical" evidence="10">
    <location>
        <begin position="39"/>
        <end position="57"/>
    </location>
</feature>
<evidence type="ECO:0000256" key="8">
    <source>
        <dbReference type="ARBA" id="ARBA00023143"/>
    </source>
</evidence>
<evidence type="ECO:0000256" key="3">
    <source>
        <dbReference type="ARBA" id="ARBA00021717"/>
    </source>
</evidence>
<dbReference type="GO" id="GO:0005886">
    <property type="term" value="C:plasma membrane"/>
    <property type="evidence" value="ECO:0007669"/>
    <property type="project" value="UniProtKB-SubCell"/>
</dbReference>
<keyword evidence="11" id="KW-0969">Cilium</keyword>
<evidence type="ECO:0000313" key="12">
    <source>
        <dbReference type="Proteomes" id="UP000295375"/>
    </source>
</evidence>
<proteinExistence type="inferred from homology"/>
<organism evidence="11 12">
    <name type="scientific">Permianibacter aggregans</name>
    <dbReference type="NCBI Taxonomy" id="1510150"/>
    <lineage>
        <taxon>Bacteria</taxon>
        <taxon>Pseudomonadati</taxon>
        <taxon>Pseudomonadota</taxon>
        <taxon>Gammaproteobacteria</taxon>
        <taxon>Pseudomonadales</taxon>
        <taxon>Pseudomonadaceae</taxon>
        <taxon>Permianibacter</taxon>
    </lineage>
</organism>
<feature type="transmembrane region" description="Helical" evidence="10">
    <location>
        <begin position="63"/>
        <end position="87"/>
    </location>
</feature>
<feature type="transmembrane region" description="Helical" evidence="10">
    <location>
        <begin position="120"/>
        <end position="140"/>
    </location>
</feature>
<keyword evidence="6 10" id="KW-1133">Transmembrane helix</keyword>
<evidence type="ECO:0000256" key="5">
    <source>
        <dbReference type="ARBA" id="ARBA00022692"/>
    </source>
</evidence>
<dbReference type="NCBIfam" id="TIGR01400">
    <property type="entry name" value="fliR"/>
    <property type="match status" value="1"/>
</dbReference>
<keyword evidence="12" id="KW-1185">Reference proteome</keyword>
<evidence type="ECO:0000256" key="4">
    <source>
        <dbReference type="ARBA" id="ARBA00022475"/>
    </source>
</evidence>
<dbReference type="PANTHER" id="PTHR30065:SF8">
    <property type="entry name" value="FLAGELLAR BIOSYNTHETIC PROTEIN FLIR"/>
    <property type="match status" value="1"/>
</dbReference>
<evidence type="ECO:0000256" key="6">
    <source>
        <dbReference type="ARBA" id="ARBA00022989"/>
    </source>
</evidence>
<comment type="caution">
    <text evidence="11">The sequence shown here is derived from an EMBL/GenBank/DDBJ whole genome shotgun (WGS) entry which is preliminary data.</text>
</comment>
<evidence type="ECO:0000256" key="7">
    <source>
        <dbReference type="ARBA" id="ARBA00023136"/>
    </source>
</evidence>
<evidence type="ECO:0000256" key="1">
    <source>
        <dbReference type="ARBA" id="ARBA00002578"/>
    </source>
</evidence>
<feature type="transmembrane region" description="Helical" evidence="10">
    <location>
        <begin position="213"/>
        <end position="233"/>
    </location>
</feature>
<reference evidence="11 12" key="1">
    <citation type="submission" date="2019-03" db="EMBL/GenBank/DDBJ databases">
        <title>Genomic Encyclopedia of Type Strains, Phase IV (KMG-IV): sequencing the most valuable type-strain genomes for metagenomic binning, comparative biology and taxonomic classification.</title>
        <authorList>
            <person name="Goeker M."/>
        </authorList>
    </citation>
    <scope>NUCLEOTIDE SEQUENCE [LARGE SCALE GENOMIC DNA]</scope>
    <source>
        <strain evidence="11 12">DSM 103792</strain>
    </source>
</reference>
<evidence type="ECO:0000256" key="10">
    <source>
        <dbReference type="RuleBase" id="RU362071"/>
    </source>
</evidence>
<feature type="transmembrane region" description="Helical" evidence="10">
    <location>
        <begin position="12"/>
        <end position="32"/>
    </location>
</feature>
<dbReference type="InterPro" id="IPR002010">
    <property type="entry name" value="T3SS_IM_R"/>
</dbReference>
<dbReference type="RefSeq" id="WP_133589669.1">
    <property type="nucleotide sequence ID" value="NZ_CP037953.1"/>
</dbReference>
<accession>A0A4R6UNR0</accession>
<dbReference type="GO" id="GO:0006605">
    <property type="term" value="P:protein targeting"/>
    <property type="evidence" value="ECO:0007669"/>
    <property type="project" value="UniProtKB-UniRule"/>
</dbReference>
<protein>
    <recommendedName>
        <fullName evidence="3 9">Flagellar biosynthetic protein FliR</fullName>
    </recommendedName>
</protein>
<sequence>MDITFSQIDAWLAAFLWPFCRLGGLLMTMSITGTRSVSARIRLILAVLVTVTVAPSIPPMPDISLFSLASLVIVGQELLIGIALGFITRIFLEVFVVAGQLVSLQTGLGFGSLVDPVNGASVPLVGQAFLICATLLFVIFDGHLLMIEIAVMSFHSIPVGLDSIGKIDWFLLADLGRWMFAGGLIVALAAVLALLMLNLAFGILTRATPQLNLFVIGFPATMVSGFILLWIVASDFTMHFDREFSRMREVSCQLVGLRC</sequence>
<evidence type="ECO:0000256" key="9">
    <source>
        <dbReference type="NCBIfam" id="TIGR01400"/>
    </source>
</evidence>
<dbReference type="InterPro" id="IPR006303">
    <property type="entry name" value="FliR"/>
</dbReference>
<comment type="similarity">
    <text evidence="2 10">Belongs to the FliR/MopE/SpaR family.</text>
</comment>
<dbReference type="PRINTS" id="PR00953">
    <property type="entry name" value="TYPE3IMRPROT"/>
</dbReference>
<keyword evidence="4 10" id="KW-1003">Cell membrane</keyword>
<gene>
    <name evidence="11" type="ORF">EV696_10621</name>
</gene>
<dbReference type="Proteomes" id="UP000295375">
    <property type="component" value="Unassembled WGS sequence"/>
</dbReference>
<name>A0A4R6UNR0_9GAMM</name>
<evidence type="ECO:0000313" key="11">
    <source>
        <dbReference type="EMBL" id="TDQ48581.1"/>
    </source>
</evidence>
<dbReference type="PANTHER" id="PTHR30065">
    <property type="entry name" value="FLAGELLAR BIOSYNTHETIC PROTEIN FLIR"/>
    <property type="match status" value="1"/>
</dbReference>
<comment type="subcellular location">
    <subcellularLocation>
        <location evidence="10">Cell membrane</location>
        <topology evidence="10">Multi-pass membrane protein</topology>
    </subcellularLocation>
    <subcellularLocation>
        <location evidence="10">Bacterial flagellum basal body</location>
    </subcellularLocation>
</comment>
<comment type="function">
    <text evidence="1 10">Role in flagellar biosynthesis.</text>
</comment>